<dbReference type="Gene3D" id="3.40.190.10">
    <property type="entry name" value="Periplasmic binding protein-like II"/>
    <property type="match status" value="1"/>
</dbReference>
<gene>
    <name evidence="2" type="ORF">CBI31_02535</name>
</gene>
<name>A0A254PY63_9BURK</name>
<keyword evidence="3" id="KW-1185">Reference proteome</keyword>
<evidence type="ECO:0000256" key="1">
    <source>
        <dbReference type="ARBA" id="ARBA00006987"/>
    </source>
</evidence>
<dbReference type="Proteomes" id="UP000197528">
    <property type="component" value="Unassembled WGS sequence"/>
</dbReference>
<dbReference type="InterPro" id="IPR042100">
    <property type="entry name" value="Bug_dom1"/>
</dbReference>
<dbReference type="AlphaFoldDB" id="A0A254PY63"/>
<dbReference type="PANTHER" id="PTHR42928:SF5">
    <property type="entry name" value="BLR1237 PROTEIN"/>
    <property type="match status" value="1"/>
</dbReference>
<reference evidence="2 3" key="1">
    <citation type="submission" date="2017-05" db="EMBL/GenBank/DDBJ databases">
        <title>Genome of Polynucleobacter sp. MWH-Feld-100.</title>
        <authorList>
            <person name="Hahn M.W."/>
        </authorList>
    </citation>
    <scope>NUCLEOTIDE SEQUENCE [LARGE SCALE GENOMIC DNA]</scope>
    <source>
        <strain evidence="2 3">MWH-Feld-100</strain>
    </source>
</reference>
<dbReference type="CDD" id="cd13578">
    <property type="entry name" value="PBP2_Bug27"/>
    <property type="match status" value="1"/>
</dbReference>
<sequence>MLSPNAYAQTSASYPNKQVTFVLTQAPGGANDITGRAIAQKLTDMLKVPFIVDNRPGAGGNIAAQYVAKSPKDGYTLLLALGNTIVINPYLYKNTGFDAQKDFEPVAPIVRAPYVLVTNPSFPPKTVKELITYAQARPGELFYGSAGNGTPNHLLFDLFKYLTKTNIVHVPYKGAAASAMDTVSGQVPMNFSSLPLALPLIKDGRLRALGITSVTRSPLAPEIPPIADTVPGFNPDMWVGILAPAGTPKDIVAKLHSDIQKALNSKDFRDSMSEKGLDIAPTASPADFTKMIQVESVRWKKIIAESGASIDE</sequence>
<accession>A0A254PY63</accession>
<protein>
    <submittedName>
        <fullName evidence="2">LacI family transcriptional regulator</fullName>
    </submittedName>
</protein>
<dbReference type="SUPFAM" id="SSF53850">
    <property type="entry name" value="Periplasmic binding protein-like II"/>
    <property type="match status" value="1"/>
</dbReference>
<evidence type="ECO:0000313" key="3">
    <source>
        <dbReference type="Proteomes" id="UP000197528"/>
    </source>
</evidence>
<dbReference type="EMBL" id="NGUP01000001">
    <property type="protein sequence ID" value="OWS71244.1"/>
    <property type="molecule type" value="Genomic_DNA"/>
</dbReference>
<dbReference type="InterPro" id="IPR005064">
    <property type="entry name" value="BUG"/>
</dbReference>
<comment type="similarity">
    <text evidence="1">Belongs to the UPF0065 (bug) family.</text>
</comment>
<organism evidence="2 3">
    <name type="scientific">Polynucleobacter campilacus</name>
    <dbReference type="NCBI Taxonomy" id="1743163"/>
    <lineage>
        <taxon>Bacteria</taxon>
        <taxon>Pseudomonadati</taxon>
        <taxon>Pseudomonadota</taxon>
        <taxon>Betaproteobacteria</taxon>
        <taxon>Burkholderiales</taxon>
        <taxon>Burkholderiaceae</taxon>
        <taxon>Polynucleobacter</taxon>
    </lineage>
</organism>
<dbReference type="OrthoDB" id="8678477at2"/>
<dbReference type="Pfam" id="PF03401">
    <property type="entry name" value="TctC"/>
    <property type="match status" value="1"/>
</dbReference>
<dbReference type="Gene3D" id="3.40.190.150">
    <property type="entry name" value="Bordetella uptake gene, domain 1"/>
    <property type="match status" value="1"/>
</dbReference>
<evidence type="ECO:0000313" key="2">
    <source>
        <dbReference type="EMBL" id="OWS71244.1"/>
    </source>
</evidence>
<dbReference type="PANTHER" id="PTHR42928">
    <property type="entry name" value="TRICARBOXYLATE-BINDING PROTEIN"/>
    <property type="match status" value="1"/>
</dbReference>
<dbReference type="PIRSF" id="PIRSF017082">
    <property type="entry name" value="YflP"/>
    <property type="match status" value="1"/>
</dbReference>
<proteinExistence type="inferred from homology"/>
<comment type="caution">
    <text evidence="2">The sequence shown here is derived from an EMBL/GenBank/DDBJ whole genome shotgun (WGS) entry which is preliminary data.</text>
</comment>